<dbReference type="AlphaFoldDB" id="A0A544TAE3"/>
<feature type="transmembrane region" description="Helical" evidence="7">
    <location>
        <begin position="163"/>
        <end position="193"/>
    </location>
</feature>
<dbReference type="NCBIfam" id="NF041012">
    <property type="entry name" value="T4P_ComGB"/>
    <property type="match status" value="1"/>
</dbReference>
<sequence length="354" mass="41047">MSFKEIKMYFMKKDEIIPSNMQSPFLSRLSDLLKEGYTFHEAVSMLLPFHVKNANKVIIQVTEIQKNGLNVSEVFKLLGFPTRLLLPINLAMIHGQLQETVATLGVNVAVYERAKKRLNNLLMYPLFLFVAIFMLFTIFRIYFLPNMETLLNTRESSKPDNSIAWTSVLLQMPNTFLIIMIVAIVLISIFLLFMNKRTVEEQLSFYRKIPVVNRWYKLLLTRVFSREIGGLIESGMPLQQSLDALIQQKEHKALQFMAIQMKNKIVHGESFSKSVLLLDYFTEDFHQFVVHGENSGYLGRELTLYSEFLSDRIETKLSRYLSILQPTLFFILAVFIIGAYLAILLPIYEMINIV</sequence>
<dbReference type="InterPro" id="IPR042094">
    <property type="entry name" value="T2SS_GspF_sf"/>
</dbReference>
<feature type="domain" description="Type II secretion system protein GspF" evidence="8">
    <location>
        <begin position="224"/>
        <end position="346"/>
    </location>
</feature>
<evidence type="ECO:0000256" key="7">
    <source>
        <dbReference type="SAM" id="Phobius"/>
    </source>
</evidence>
<dbReference type="RefSeq" id="WP_142538406.1">
    <property type="nucleotide sequence ID" value="NZ_BMIE01000003.1"/>
</dbReference>
<dbReference type="PANTHER" id="PTHR30012">
    <property type="entry name" value="GENERAL SECRETION PATHWAY PROTEIN"/>
    <property type="match status" value="1"/>
</dbReference>
<name>A0A544TAE3_9BACI</name>
<dbReference type="Proteomes" id="UP000317316">
    <property type="component" value="Unassembled WGS sequence"/>
</dbReference>
<dbReference type="InterPro" id="IPR047692">
    <property type="entry name" value="T4P_ComGB"/>
</dbReference>
<proteinExistence type="inferred from homology"/>
<feature type="transmembrane region" description="Helical" evidence="7">
    <location>
        <begin position="121"/>
        <end position="143"/>
    </location>
</feature>
<dbReference type="InterPro" id="IPR018076">
    <property type="entry name" value="T2SS_GspF_dom"/>
</dbReference>
<keyword evidence="4 7" id="KW-0812">Transmembrane</keyword>
<evidence type="ECO:0000256" key="1">
    <source>
        <dbReference type="ARBA" id="ARBA00004651"/>
    </source>
</evidence>
<protein>
    <recommendedName>
        <fullName evidence="8">Type II secretion system protein GspF domain-containing protein</fullName>
    </recommendedName>
</protein>
<comment type="caution">
    <text evidence="9">The sequence shown here is derived from an EMBL/GenBank/DDBJ whole genome shotgun (WGS) entry which is preliminary data.</text>
</comment>
<keyword evidence="5 7" id="KW-1133">Transmembrane helix</keyword>
<evidence type="ECO:0000313" key="9">
    <source>
        <dbReference type="EMBL" id="TQR14423.1"/>
    </source>
</evidence>
<comment type="similarity">
    <text evidence="2">Belongs to the GSP F family.</text>
</comment>
<keyword evidence="3" id="KW-1003">Cell membrane</keyword>
<feature type="transmembrane region" description="Helical" evidence="7">
    <location>
        <begin position="328"/>
        <end position="348"/>
    </location>
</feature>
<dbReference type="Gene3D" id="1.20.81.30">
    <property type="entry name" value="Type II secretion system (T2SS), domain F"/>
    <property type="match status" value="1"/>
</dbReference>
<accession>A0A544TAE3</accession>
<dbReference type="InterPro" id="IPR003004">
    <property type="entry name" value="GspF/PilC"/>
</dbReference>
<organism evidence="9 10">
    <name type="scientific">Psychrobacillus lasiicapitis</name>
    <dbReference type="NCBI Taxonomy" id="1636719"/>
    <lineage>
        <taxon>Bacteria</taxon>
        <taxon>Bacillati</taxon>
        <taxon>Bacillota</taxon>
        <taxon>Bacilli</taxon>
        <taxon>Bacillales</taxon>
        <taxon>Bacillaceae</taxon>
        <taxon>Psychrobacillus</taxon>
    </lineage>
</organism>
<keyword evidence="10" id="KW-1185">Reference proteome</keyword>
<evidence type="ECO:0000256" key="2">
    <source>
        <dbReference type="ARBA" id="ARBA00005745"/>
    </source>
</evidence>
<dbReference type="Pfam" id="PF00482">
    <property type="entry name" value="T2SSF"/>
    <property type="match status" value="1"/>
</dbReference>
<dbReference type="EMBL" id="VDGH01000004">
    <property type="protein sequence ID" value="TQR14423.1"/>
    <property type="molecule type" value="Genomic_DNA"/>
</dbReference>
<dbReference type="OrthoDB" id="1638902at2"/>
<gene>
    <name evidence="9" type="ORF">FG382_08180</name>
</gene>
<evidence type="ECO:0000256" key="5">
    <source>
        <dbReference type="ARBA" id="ARBA00022989"/>
    </source>
</evidence>
<comment type="subcellular location">
    <subcellularLocation>
        <location evidence="1">Cell membrane</location>
        <topology evidence="1">Multi-pass membrane protein</topology>
    </subcellularLocation>
</comment>
<evidence type="ECO:0000259" key="8">
    <source>
        <dbReference type="Pfam" id="PF00482"/>
    </source>
</evidence>
<keyword evidence="6 7" id="KW-0472">Membrane</keyword>
<dbReference type="GO" id="GO:0005886">
    <property type="term" value="C:plasma membrane"/>
    <property type="evidence" value="ECO:0007669"/>
    <property type="project" value="UniProtKB-SubCell"/>
</dbReference>
<evidence type="ECO:0000256" key="6">
    <source>
        <dbReference type="ARBA" id="ARBA00023136"/>
    </source>
</evidence>
<reference evidence="9 10" key="1">
    <citation type="submission" date="2019-05" db="EMBL/GenBank/DDBJ databases">
        <title>Psychrobacillus vulpis sp. nov., a new species isolated from feces of a red fox that inhabits in The Tablas de Daimiel Natural Park, Albacete, Spain.</title>
        <authorList>
            <person name="Rodriguez M."/>
            <person name="Reina J.C."/>
            <person name="Bejar V."/>
            <person name="Llamas I."/>
        </authorList>
    </citation>
    <scope>NUCLEOTIDE SEQUENCE [LARGE SCALE GENOMIC DNA]</scope>
    <source>
        <strain evidence="9 10">NEAU-3TGS17</strain>
    </source>
</reference>
<evidence type="ECO:0000256" key="4">
    <source>
        <dbReference type="ARBA" id="ARBA00022692"/>
    </source>
</evidence>
<evidence type="ECO:0000313" key="10">
    <source>
        <dbReference type="Proteomes" id="UP000317316"/>
    </source>
</evidence>
<dbReference type="PANTHER" id="PTHR30012:SF0">
    <property type="entry name" value="TYPE II SECRETION SYSTEM PROTEIN F-RELATED"/>
    <property type="match status" value="1"/>
</dbReference>
<evidence type="ECO:0000256" key="3">
    <source>
        <dbReference type="ARBA" id="ARBA00022475"/>
    </source>
</evidence>